<dbReference type="GO" id="GO:0016567">
    <property type="term" value="P:protein ubiquitination"/>
    <property type="evidence" value="ECO:0007669"/>
    <property type="project" value="TreeGrafter"/>
</dbReference>
<evidence type="ECO:0000256" key="1">
    <source>
        <dbReference type="ARBA" id="ARBA00022723"/>
    </source>
</evidence>
<organism evidence="5">
    <name type="scientific">viral metagenome</name>
    <dbReference type="NCBI Taxonomy" id="1070528"/>
    <lineage>
        <taxon>unclassified sequences</taxon>
        <taxon>metagenomes</taxon>
        <taxon>organismal metagenomes</taxon>
    </lineage>
</organism>
<dbReference type="InterPro" id="IPR001841">
    <property type="entry name" value="Znf_RING"/>
</dbReference>
<evidence type="ECO:0000256" key="3">
    <source>
        <dbReference type="ARBA" id="ARBA00022833"/>
    </source>
</evidence>
<dbReference type="PROSITE" id="PS50089">
    <property type="entry name" value="ZF_RING_2"/>
    <property type="match status" value="1"/>
</dbReference>
<dbReference type="Gene3D" id="3.30.40.10">
    <property type="entry name" value="Zinc/RING finger domain, C3HC4 (zinc finger)"/>
    <property type="match status" value="1"/>
</dbReference>
<dbReference type="EMBL" id="MN740917">
    <property type="protein sequence ID" value="QHU17731.1"/>
    <property type="molecule type" value="Genomic_DNA"/>
</dbReference>
<protein>
    <recommendedName>
        <fullName evidence="4">RING-type domain-containing protein</fullName>
    </recommendedName>
</protein>
<accession>A0A6C0KKN6</accession>
<dbReference type="GO" id="GO:0061630">
    <property type="term" value="F:ubiquitin protein ligase activity"/>
    <property type="evidence" value="ECO:0007669"/>
    <property type="project" value="TreeGrafter"/>
</dbReference>
<evidence type="ECO:0000256" key="2">
    <source>
        <dbReference type="ARBA" id="ARBA00022771"/>
    </source>
</evidence>
<evidence type="ECO:0000259" key="4">
    <source>
        <dbReference type="PROSITE" id="PS50089"/>
    </source>
</evidence>
<keyword evidence="2" id="KW-0863">Zinc-finger</keyword>
<name>A0A6C0KKN6_9ZZZZ</name>
<dbReference type="PANTHER" id="PTHR45969:SF69">
    <property type="entry name" value="FINGER DOMAIN PROTEIN, PUTATIVE (AFU_ORTHOLOGUE AFUA_3G12190)-RELATED"/>
    <property type="match status" value="1"/>
</dbReference>
<keyword evidence="1" id="KW-0479">Metal-binding</keyword>
<dbReference type="Pfam" id="PF13639">
    <property type="entry name" value="zf-RING_2"/>
    <property type="match status" value="1"/>
</dbReference>
<dbReference type="InterPro" id="IPR013083">
    <property type="entry name" value="Znf_RING/FYVE/PHD"/>
</dbReference>
<proteinExistence type="predicted"/>
<dbReference type="SUPFAM" id="SSF57850">
    <property type="entry name" value="RING/U-box"/>
    <property type="match status" value="1"/>
</dbReference>
<evidence type="ECO:0000313" key="5">
    <source>
        <dbReference type="EMBL" id="QHU17731.1"/>
    </source>
</evidence>
<reference evidence="5" key="1">
    <citation type="journal article" date="2020" name="Nature">
        <title>Giant virus diversity and host interactions through global metagenomics.</title>
        <authorList>
            <person name="Schulz F."/>
            <person name="Roux S."/>
            <person name="Paez-Espino D."/>
            <person name="Jungbluth S."/>
            <person name="Walsh D.A."/>
            <person name="Denef V.J."/>
            <person name="McMahon K.D."/>
            <person name="Konstantinidis K.T."/>
            <person name="Eloe-Fadrosh E.A."/>
            <person name="Kyrpides N.C."/>
            <person name="Woyke T."/>
        </authorList>
    </citation>
    <scope>NUCLEOTIDE SEQUENCE</scope>
    <source>
        <strain evidence="5">GVMAG-S-3300012919-55</strain>
    </source>
</reference>
<dbReference type="PANTHER" id="PTHR45969">
    <property type="entry name" value="RING ZINC FINGER PROTEIN-RELATED"/>
    <property type="match status" value="1"/>
</dbReference>
<dbReference type="AlphaFoldDB" id="A0A6C0KKN6"/>
<sequence>MSNPYYRNTFRNRYRRYDNNNNTNLNIHFDNINLLANIIQDSQRLLEQQQQQRSQPDELSNIVFRFDTLFQSNRENNENNEISYNIVNINDETDVHLFEDMSSQNIELYDVSCYKYIPNPLNDTCSITRELFTPEQNVIMISHCRHIFCKPNLNRWLRQHNTCPCCRARIRQTSSIITNQLS</sequence>
<feature type="domain" description="RING-type" evidence="4">
    <location>
        <begin position="125"/>
        <end position="167"/>
    </location>
</feature>
<keyword evidence="3" id="KW-0862">Zinc</keyword>
<dbReference type="GO" id="GO:0008270">
    <property type="term" value="F:zinc ion binding"/>
    <property type="evidence" value="ECO:0007669"/>
    <property type="project" value="UniProtKB-KW"/>
</dbReference>